<dbReference type="Proteomes" id="UP001062846">
    <property type="component" value="Chromosome 13"/>
</dbReference>
<comment type="caution">
    <text evidence="1">The sequence shown here is derived from an EMBL/GenBank/DDBJ whole genome shotgun (WGS) entry which is preliminary data.</text>
</comment>
<reference evidence="1" key="1">
    <citation type="submission" date="2022-02" db="EMBL/GenBank/DDBJ databases">
        <title>Plant Genome Project.</title>
        <authorList>
            <person name="Zhang R.-G."/>
        </authorList>
    </citation>
    <scope>NUCLEOTIDE SEQUENCE</scope>
    <source>
        <strain evidence="1">AT1</strain>
    </source>
</reference>
<proteinExistence type="predicted"/>
<name>A0ACC0L919_RHOML</name>
<protein>
    <submittedName>
        <fullName evidence="1">Uncharacterized protein</fullName>
    </submittedName>
</protein>
<dbReference type="EMBL" id="CM046400">
    <property type="protein sequence ID" value="KAI8524877.1"/>
    <property type="molecule type" value="Genomic_DNA"/>
</dbReference>
<sequence length="106" mass="11683">MPLNSKSDAIAGGTLPLCRNLFRSMEGRKEGYIWEGRNLSNPEYGPVGDMSALASEKEMARSRRRWPDSMTSLPCKKVNVHAAGNNMSACKIQRIDLLLIILAFAG</sequence>
<organism evidence="1 2">
    <name type="scientific">Rhododendron molle</name>
    <name type="common">Chinese azalea</name>
    <name type="synonym">Azalea mollis</name>
    <dbReference type="NCBI Taxonomy" id="49168"/>
    <lineage>
        <taxon>Eukaryota</taxon>
        <taxon>Viridiplantae</taxon>
        <taxon>Streptophyta</taxon>
        <taxon>Embryophyta</taxon>
        <taxon>Tracheophyta</taxon>
        <taxon>Spermatophyta</taxon>
        <taxon>Magnoliopsida</taxon>
        <taxon>eudicotyledons</taxon>
        <taxon>Gunneridae</taxon>
        <taxon>Pentapetalae</taxon>
        <taxon>asterids</taxon>
        <taxon>Ericales</taxon>
        <taxon>Ericaceae</taxon>
        <taxon>Ericoideae</taxon>
        <taxon>Rhodoreae</taxon>
        <taxon>Rhododendron</taxon>
    </lineage>
</organism>
<accession>A0ACC0L919</accession>
<evidence type="ECO:0000313" key="1">
    <source>
        <dbReference type="EMBL" id="KAI8524877.1"/>
    </source>
</evidence>
<keyword evidence="2" id="KW-1185">Reference proteome</keyword>
<gene>
    <name evidence="1" type="ORF">RHMOL_Rhmol13G0183700</name>
</gene>
<evidence type="ECO:0000313" key="2">
    <source>
        <dbReference type="Proteomes" id="UP001062846"/>
    </source>
</evidence>